<proteinExistence type="predicted"/>
<reference evidence="2" key="1">
    <citation type="submission" date="2024-06" db="EMBL/GenBank/DDBJ databases">
        <title>Mesorhizobium karijinii sp. nov., a symbiont of the iconic Swainsona formosa from arid Australia.</title>
        <authorList>
            <person name="Hill Y.J."/>
            <person name="Watkin E.L.J."/>
            <person name="O'Hara G.W."/>
            <person name="Terpolilli J."/>
            <person name="Tye M.L."/>
            <person name="Kohlmeier M.G."/>
        </authorList>
    </citation>
    <scope>NUCLEOTIDE SEQUENCE</scope>
    <source>
        <strain evidence="2">WSM2240</strain>
        <plasmid evidence="2">pMk2240A</plasmid>
    </source>
</reference>
<evidence type="ECO:0000256" key="1">
    <source>
        <dbReference type="SAM" id="SignalP"/>
    </source>
</evidence>
<organism evidence="2">
    <name type="scientific">Mesorhizobium sp. WSM2240</name>
    <dbReference type="NCBI Taxonomy" id="3228851"/>
    <lineage>
        <taxon>Bacteria</taxon>
        <taxon>Pseudomonadati</taxon>
        <taxon>Pseudomonadota</taxon>
        <taxon>Alphaproteobacteria</taxon>
        <taxon>Hyphomicrobiales</taxon>
        <taxon>Phyllobacteriaceae</taxon>
        <taxon>Mesorhizobium</taxon>
    </lineage>
</organism>
<feature type="signal peptide" evidence="1">
    <location>
        <begin position="1"/>
        <end position="22"/>
    </location>
</feature>
<gene>
    <name evidence="2" type="ORF">ABVK50_30355</name>
</gene>
<dbReference type="EMBL" id="CP159256">
    <property type="protein sequence ID" value="XCG52444.1"/>
    <property type="molecule type" value="Genomic_DNA"/>
</dbReference>
<dbReference type="RefSeq" id="WP_353646646.1">
    <property type="nucleotide sequence ID" value="NZ_CP159256.1"/>
</dbReference>
<evidence type="ECO:0000313" key="2">
    <source>
        <dbReference type="EMBL" id="XCG52444.1"/>
    </source>
</evidence>
<name>A0AAU8CZY4_9HYPH</name>
<dbReference type="AlphaFoldDB" id="A0AAU8CZY4"/>
<protein>
    <submittedName>
        <fullName evidence="2">Uncharacterized protein</fullName>
    </submittedName>
</protein>
<feature type="chain" id="PRO_5043560432" evidence="1">
    <location>
        <begin position="23"/>
        <end position="140"/>
    </location>
</feature>
<sequence>MSKLYLCFSAALIFNPVTYAHAQAAPSVQTVVDACSGNDAACSQAARDYLAALRDANLPSEQYDQGVADLVVALATTAANDEVCDDSDRLAAAAISLASTFTTNVAQRAQIDDIAVAVNNCTEIETAALTSPAAEAASPN</sequence>
<accession>A0AAU8CZY4</accession>
<keyword evidence="2" id="KW-0614">Plasmid</keyword>
<geneLocation type="plasmid" evidence="2">
    <name>pMk2240A</name>
</geneLocation>
<keyword evidence="1" id="KW-0732">Signal</keyword>